<gene>
    <name evidence="2" type="ordered locus">ambt_08380</name>
</gene>
<feature type="transmembrane region" description="Helical" evidence="1">
    <location>
        <begin position="167"/>
        <end position="183"/>
    </location>
</feature>
<name>F5Z811_ALTNA</name>
<organism evidence="2 3">
    <name type="scientific">Alteromonas naphthalenivorans</name>
    <dbReference type="NCBI Taxonomy" id="715451"/>
    <lineage>
        <taxon>Bacteria</taxon>
        <taxon>Pseudomonadati</taxon>
        <taxon>Pseudomonadota</taxon>
        <taxon>Gammaproteobacteria</taxon>
        <taxon>Alteromonadales</taxon>
        <taxon>Alteromonadaceae</taxon>
        <taxon>Alteromonas/Salinimonas group</taxon>
        <taxon>Alteromonas</taxon>
    </lineage>
</organism>
<evidence type="ECO:0008006" key="4">
    <source>
        <dbReference type="Google" id="ProtNLM"/>
    </source>
</evidence>
<protein>
    <recommendedName>
        <fullName evidence="4">DUF4386 domain-containing protein</fullName>
    </recommendedName>
</protein>
<feature type="transmembrane region" description="Helical" evidence="1">
    <location>
        <begin position="189"/>
        <end position="208"/>
    </location>
</feature>
<dbReference type="RefSeq" id="WP_013784142.1">
    <property type="nucleotide sequence ID" value="NC_015554.1"/>
</dbReference>
<feature type="transmembrane region" description="Helical" evidence="1">
    <location>
        <begin position="134"/>
        <end position="155"/>
    </location>
</feature>
<feature type="transmembrane region" description="Helical" evidence="1">
    <location>
        <begin position="53"/>
        <end position="74"/>
    </location>
</feature>
<feature type="transmembrane region" description="Helical" evidence="1">
    <location>
        <begin position="7"/>
        <end position="33"/>
    </location>
</feature>
<dbReference type="Proteomes" id="UP000000683">
    <property type="component" value="Chromosome"/>
</dbReference>
<keyword evidence="1" id="KW-0472">Membrane</keyword>
<feature type="transmembrane region" description="Helical" evidence="1">
    <location>
        <begin position="95"/>
        <end position="114"/>
    </location>
</feature>
<proteinExistence type="predicted"/>
<evidence type="ECO:0000256" key="1">
    <source>
        <dbReference type="SAM" id="Phobius"/>
    </source>
</evidence>
<dbReference type="KEGG" id="alt:ambt_08380"/>
<keyword evidence="1" id="KW-0812">Transmembrane</keyword>
<reference evidence="2 3" key="1">
    <citation type="journal article" date="2011" name="J. Bacteriol.">
        <title>Complete genome sequence of the polycyclic aromatic hydrocarbon-degrading bacterium Alteromonas sp. strain SN2.</title>
        <authorList>
            <person name="Jin H.M."/>
            <person name="Jeong H."/>
            <person name="Moon E.J."/>
            <person name="Math R.K."/>
            <person name="Lee K."/>
            <person name="Kim H.J."/>
            <person name="Jeon C.O."/>
            <person name="Oh T.K."/>
            <person name="Kim J.F."/>
        </authorList>
    </citation>
    <scope>NUCLEOTIDE SEQUENCE [LARGE SCALE GENOMIC DNA]</scope>
    <source>
        <strain evidence="3">JCM 17741 / KACC 18427 / KCTC 11700BP / SN2</strain>
    </source>
</reference>
<dbReference type="OrthoDB" id="1162205at2"/>
<evidence type="ECO:0000313" key="2">
    <source>
        <dbReference type="EMBL" id="AEF03204.1"/>
    </source>
</evidence>
<accession>F5Z811</accession>
<evidence type="ECO:0000313" key="3">
    <source>
        <dbReference type="Proteomes" id="UP000000683"/>
    </source>
</evidence>
<keyword evidence="1" id="KW-1133">Transmembrane helix</keyword>
<sequence length="225" mass="26039">MRKKQLYGVFASFICATSFVLGLCLIFIIAPDFNNGPDQRLRTLTNFSGLMQVWYFLVYVVFGISVLVLSVSLLENQTREHSVLQQITMLMSYLWSCYIFASGFIAILSIEFLFNENFTLATAVVDLWRDIYAIQMGLGEGFEWVGAIWVLMINTCLLKEKRLSKKLVMFGYFISFFGFLTLIPSLQEMGAVFGLLQIFWFLFVGFMLQHERRHSCRHHATYSNE</sequence>
<dbReference type="HOGENOM" id="CLU_107033_0_0_6"/>
<keyword evidence="3" id="KW-1185">Reference proteome</keyword>
<dbReference type="AlphaFoldDB" id="F5Z811"/>
<dbReference type="EMBL" id="CP002339">
    <property type="protein sequence ID" value="AEF03204.1"/>
    <property type="molecule type" value="Genomic_DNA"/>
</dbReference>